<dbReference type="InterPro" id="IPR039426">
    <property type="entry name" value="TonB-dep_rcpt-like"/>
</dbReference>
<keyword evidence="6" id="KW-0998">Cell outer membrane</keyword>
<dbReference type="Gene3D" id="2.40.170.20">
    <property type="entry name" value="TonB-dependent receptor, beta-barrel domain"/>
    <property type="match status" value="1"/>
</dbReference>
<dbReference type="PANTHER" id="PTHR47234:SF2">
    <property type="entry name" value="TONB-DEPENDENT RECEPTOR"/>
    <property type="match status" value="1"/>
</dbReference>
<evidence type="ECO:0008006" key="10">
    <source>
        <dbReference type="Google" id="ProtNLM"/>
    </source>
</evidence>
<dbReference type="Gene3D" id="2.170.130.10">
    <property type="entry name" value="TonB-dependent receptor, plug domain"/>
    <property type="match status" value="1"/>
</dbReference>
<dbReference type="InterPro" id="IPR037066">
    <property type="entry name" value="Plug_dom_sf"/>
</dbReference>
<evidence type="ECO:0000259" key="8">
    <source>
        <dbReference type="Pfam" id="PF07715"/>
    </source>
</evidence>
<name>A0A381SHP2_9ZZZZ</name>
<evidence type="ECO:0000256" key="4">
    <source>
        <dbReference type="ARBA" id="ARBA00023077"/>
    </source>
</evidence>
<keyword evidence="2" id="KW-0813">Transport</keyword>
<dbReference type="PANTHER" id="PTHR47234">
    <property type="match status" value="1"/>
</dbReference>
<reference evidence="9" key="1">
    <citation type="submission" date="2018-05" db="EMBL/GenBank/DDBJ databases">
        <authorList>
            <person name="Lanie J.A."/>
            <person name="Ng W.-L."/>
            <person name="Kazmierczak K.M."/>
            <person name="Andrzejewski T.M."/>
            <person name="Davidsen T.M."/>
            <person name="Wayne K.J."/>
            <person name="Tettelin H."/>
            <person name="Glass J.I."/>
            <person name="Rusch D."/>
            <person name="Podicherti R."/>
            <person name="Tsui H.-C.T."/>
            <person name="Winkler M.E."/>
        </authorList>
    </citation>
    <scope>NUCLEOTIDE SEQUENCE</scope>
</reference>
<organism evidence="9">
    <name type="scientific">marine metagenome</name>
    <dbReference type="NCBI Taxonomy" id="408172"/>
    <lineage>
        <taxon>unclassified sequences</taxon>
        <taxon>metagenomes</taxon>
        <taxon>ecological metagenomes</taxon>
    </lineage>
</organism>
<evidence type="ECO:0000256" key="3">
    <source>
        <dbReference type="ARBA" id="ARBA00022692"/>
    </source>
</evidence>
<evidence type="ECO:0000256" key="2">
    <source>
        <dbReference type="ARBA" id="ARBA00022448"/>
    </source>
</evidence>
<evidence type="ECO:0000256" key="5">
    <source>
        <dbReference type="ARBA" id="ARBA00023136"/>
    </source>
</evidence>
<comment type="subcellular location">
    <subcellularLocation>
        <location evidence="1">Cell outer membrane</location>
        <topology evidence="1">Multi-pass membrane protein</topology>
    </subcellularLocation>
</comment>
<keyword evidence="5" id="KW-0472">Membrane</keyword>
<evidence type="ECO:0000259" key="7">
    <source>
        <dbReference type="Pfam" id="PF00593"/>
    </source>
</evidence>
<protein>
    <recommendedName>
        <fullName evidence="10">TonB-dependent receptor plug domain-containing protein</fullName>
    </recommendedName>
</protein>
<dbReference type="InterPro" id="IPR000531">
    <property type="entry name" value="Beta-barrel_TonB"/>
</dbReference>
<feature type="domain" description="TonB-dependent receptor plug" evidence="8">
    <location>
        <begin position="57"/>
        <end position="181"/>
    </location>
</feature>
<gene>
    <name evidence="9" type="ORF">METZ01_LOCUS55823</name>
</gene>
<proteinExistence type="predicted"/>
<keyword evidence="3" id="KW-0812">Transmembrane</keyword>
<dbReference type="SUPFAM" id="SSF56935">
    <property type="entry name" value="Porins"/>
    <property type="match status" value="1"/>
</dbReference>
<evidence type="ECO:0000256" key="6">
    <source>
        <dbReference type="ARBA" id="ARBA00023237"/>
    </source>
</evidence>
<dbReference type="InterPro" id="IPR012910">
    <property type="entry name" value="Plug_dom"/>
</dbReference>
<accession>A0A381SHP2</accession>
<dbReference type="PROSITE" id="PS52016">
    <property type="entry name" value="TONB_DEPENDENT_REC_3"/>
    <property type="match status" value="1"/>
</dbReference>
<sequence length="996" mass="110291">MEKSAFTRLNFVRGIAIIATVLGLHGVALGADDDETIEEIVVVGTQIKGAKIAGALPVSVITAEDIEAFGVDAGDELLENISENGMNMFNEAENASGGVNSSRGDVGAYNLRNMGTGNTLTLLNGRRLVNSPGYQTELLGGDFVPATTVNSNLIPVNGMDRVEILRDGASAIYGADAVAGVVNYVIDANYEGYSLKTKFTGFDHFDAQDVTLSFKAGFDANDGATNVSIYVDRYSRDRIRASEDARWGNSDHRHLIPEDSLWAGDTRFRNTSTNSLYGQFDLVDSSELAGTDYADYDRVFTDSNGEFEVFPLGDERCSNRSSQNGQVFDTGYGTCIAEDGNGVERFNMWGGTDQRSELDRTNFFVFVNHELENGNESFTEFGYYTSESNLTRHPSFAFSSSKHRLGPDHYYLNQLAVDGNTIFAGQNVYIDNYRYAEIPRIVNVEKKTYRILQGFRGSFEKWDWEGAFLASKATSDDVTSNRLSNNLIKEALYDSTPAAYNPFSAGVDSNIERAVIDVYRYGESELRMFDIKFSNGAIFDLPAGPVGMLVGLETRREEISDDRDPRLDGTITYTDYEGDTYPLVADVLNSSPTGDVEGDRRVTSLFGELQVPLFDKVNAQFALRHEDFSDVDSSTVGKIAVGWDATDWLALRGSFSTAFRAPNIIQINEKIVVRTGTRNDYTIVRVQQLTGTDDGDVDSRYSMQRQATGAENLLPEESDNWSVGFVLTPGDIGLLVTADWWSIEKENTIGLFGRNNHTVNDMVLRFANGTSNCDTFMGNPAVVREAPDADTLEYFETAGICPVGEIKYVADNYLNLATRTIEGHDIALYYSIESAIGDFNVRYVGSFIDSFEQIPGGEFSSLQEQQASGAIPADIPLDGFGDLLGMDGNYDNKHTLRLSWRKGDFAANVTALRKGSFYQNSLTYSDGTQWIIPSMTTMDLTFAYYFDLMDAKSRVRFAIKNVNDERAPLADRYYGYFADAHQDLGRNYYIDLRVSF</sequence>
<dbReference type="EMBL" id="UINC01003061">
    <property type="protein sequence ID" value="SVA02969.1"/>
    <property type="molecule type" value="Genomic_DNA"/>
</dbReference>
<evidence type="ECO:0000256" key="1">
    <source>
        <dbReference type="ARBA" id="ARBA00004571"/>
    </source>
</evidence>
<dbReference type="GO" id="GO:0009279">
    <property type="term" value="C:cell outer membrane"/>
    <property type="evidence" value="ECO:0007669"/>
    <property type="project" value="UniProtKB-SubCell"/>
</dbReference>
<evidence type="ECO:0000313" key="9">
    <source>
        <dbReference type="EMBL" id="SVA02969.1"/>
    </source>
</evidence>
<feature type="domain" description="TonB-dependent receptor-like beta-barrel" evidence="7">
    <location>
        <begin position="491"/>
        <end position="962"/>
    </location>
</feature>
<dbReference type="Pfam" id="PF07715">
    <property type="entry name" value="Plug"/>
    <property type="match status" value="1"/>
</dbReference>
<dbReference type="Pfam" id="PF00593">
    <property type="entry name" value="TonB_dep_Rec_b-barrel"/>
    <property type="match status" value="1"/>
</dbReference>
<keyword evidence="4" id="KW-0798">TonB box</keyword>
<dbReference type="InterPro" id="IPR036942">
    <property type="entry name" value="Beta-barrel_TonB_sf"/>
</dbReference>
<dbReference type="AlphaFoldDB" id="A0A381SHP2"/>